<keyword evidence="3 8" id="KW-0812">Transmembrane</keyword>
<dbReference type="OrthoDB" id="66620at2759"/>
<evidence type="ECO:0000256" key="7">
    <source>
        <dbReference type="ARBA" id="ARBA00023136"/>
    </source>
</evidence>
<dbReference type="PANTHER" id="PTHR48041">
    <property type="entry name" value="ABC TRANSPORTER G FAMILY MEMBER 28"/>
    <property type="match status" value="1"/>
</dbReference>
<dbReference type="PROSITE" id="PS00211">
    <property type="entry name" value="ABC_TRANSPORTER_1"/>
    <property type="match status" value="1"/>
</dbReference>
<keyword evidence="5" id="KW-0067">ATP-binding</keyword>
<evidence type="ECO:0000256" key="8">
    <source>
        <dbReference type="SAM" id="Phobius"/>
    </source>
</evidence>
<dbReference type="InterPro" id="IPR003439">
    <property type="entry name" value="ABC_transporter-like_ATP-bd"/>
</dbReference>
<evidence type="ECO:0000313" key="10">
    <source>
        <dbReference type="EMBL" id="GER53810.1"/>
    </source>
</evidence>
<dbReference type="Pfam" id="PF01061">
    <property type="entry name" value="ABC2_membrane"/>
    <property type="match status" value="1"/>
</dbReference>
<dbReference type="InterPro" id="IPR003593">
    <property type="entry name" value="AAA+_ATPase"/>
</dbReference>
<dbReference type="InterPro" id="IPR027417">
    <property type="entry name" value="P-loop_NTPase"/>
</dbReference>
<dbReference type="GO" id="GO:0016887">
    <property type="term" value="F:ATP hydrolysis activity"/>
    <property type="evidence" value="ECO:0007669"/>
    <property type="project" value="InterPro"/>
</dbReference>
<name>A0A5A7R932_STRAF</name>
<keyword evidence="4" id="KW-0547">Nucleotide-binding</keyword>
<keyword evidence="7 8" id="KW-0472">Membrane</keyword>
<evidence type="ECO:0000256" key="3">
    <source>
        <dbReference type="ARBA" id="ARBA00022692"/>
    </source>
</evidence>
<organism evidence="10 11">
    <name type="scientific">Striga asiatica</name>
    <name type="common">Asiatic witchweed</name>
    <name type="synonym">Buchnera asiatica</name>
    <dbReference type="NCBI Taxonomy" id="4170"/>
    <lineage>
        <taxon>Eukaryota</taxon>
        <taxon>Viridiplantae</taxon>
        <taxon>Streptophyta</taxon>
        <taxon>Embryophyta</taxon>
        <taxon>Tracheophyta</taxon>
        <taxon>Spermatophyta</taxon>
        <taxon>Magnoliopsida</taxon>
        <taxon>eudicotyledons</taxon>
        <taxon>Gunneridae</taxon>
        <taxon>Pentapetalae</taxon>
        <taxon>asterids</taxon>
        <taxon>lamiids</taxon>
        <taxon>Lamiales</taxon>
        <taxon>Orobanchaceae</taxon>
        <taxon>Buchnereae</taxon>
        <taxon>Striga</taxon>
    </lineage>
</organism>
<evidence type="ECO:0000256" key="1">
    <source>
        <dbReference type="ARBA" id="ARBA00004141"/>
    </source>
</evidence>
<comment type="subcellular location">
    <subcellularLocation>
        <location evidence="1">Membrane</location>
        <topology evidence="1">Multi-pass membrane protein</topology>
    </subcellularLocation>
</comment>
<evidence type="ECO:0000313" key="11">
    <source>
        <dbReference type="Proteomes" id="UP000325081"/>
    </source>
</evidence>
<sequence>MEELPVSNQCMTTYTIETKNLSYTHQNPRHHQFTRLFSSKTSSSSSPPKYIIKNVTISALPGQLTAIAGPSGAGKTTLLELLAGKIPPGKFYGQILVNGSPINPSTFRRLSGHVSQDDTLFPHLTVEETFTYSALFRLPRRRAHHRAHHVILDLGLDHVARSRIIDLSGGERRRASIGVELVHDPRVLFVDEPTSGLDSSSALHVVSLLRSAAVAAGRTVVLTVHQPSSRILDLLDNLILVSNGLVVHHGPLDLLESRLRLVIPPRHVNILEFAIEIEIETKTLSSSHQRTTTTIERRGPVLAMCPTTKTFYANSRLDEMLVLGDRFRKNIFRTRELFAARAVQAAVVGCALGTVYMNAREKNSETTRLGFFAFTLSYLLTSSTEALPIFLRERKVLEREVSSGAYRVSSYVAANALVFAPFLLLVGLLYSAPVYWLVGLRREVDGFLYFAVVVWAVVMASNSFTACFSVLVPDFIVGSSVIAGLMGSFFLFSGYFVAREDMPRYWVLMHYLSLFRYPFESMLMNEYGGKRCVEYVGEECVLYGEEYLREKGFREWEKWSHLGVMFGFAVGYRVICFLILWWRGCGARK</sequence>
<feature type="transmembrane region" description="Helical" evidence="8">
    <location>
        <begin position="338"/>
        <end position="357"/>
    </location>
</feature>
<dbReference type="PROSITE" id="PS50893">
    <property type="entry name" value="ABC_TRANSPORTER_2"/>
    <property type="match status" value="1"/>
</dbReference>
<feature type="transmembrane region" description="Helical" evidence="8">
    <location>
        <begin position="559"/>
        <end position="582"/>
    </location>
</feature>
<reference evidence="11" key="1">
    <citation type="journal article" date="2019" name="Curr. Biol.">
        <title>Genome Sequence of Striga asiatica Provides Insight into the Evolution of Plant Parasitism.</title>
        <authorList>
            <person name="Yoshida S."/>
            <person name="Kim S."/>
            <person name="Wafula E.K."/>
            <person name="Tanskanen J."/>
            <person name="Kim Y.M."/>
            <person name="Honaas L."/>
            <person name="Yang Z."/>
            <person name="Spallek T."/>
            <person name="Conn C.E."/>
            <person name="Ichihashi Y."/>
            <person name="Cheong K."/>
            <person name="Cui S."/>
            <person name="Der J.P."/>
            <person name="Gundlach H."/>
            <person name="Jiao Y."/>
            <person name="Hori C."/>
            <person name="Ishida J.K."/>
            <person name="Kasahara H."/>
            <person name="Kiba T."/>
            <person name="Kim M.S."/>
            <person name="Koo N."/>
            <person name="Laohavisit A."/>
            <person name="Lee Y.H."/>
            <person name="Lumba S."/>
            <person name="McCourt P."/>
            <person name="Mortimer J.C."/>
            <person name="Mutuku J.M."/>
            <person name="Nomura T."/>
            <person name="Sasaki-Sekimoto Y."/>
            <person name="Seto Y."/>
            <person name="Wang Y."/>
            <person name="Wakatake T."/>
            <person name="Sakakibara H."/>
            <person name="Demura T."/>
            <person name="Yamaguchi S."/>
            <person name="Yoneyama K."/>
            <person name="Manabe R.I."/>
            <person name="Nelson D.C."/>
            <person name="Schulman A.H."/>
            <person name="Timko M.P."/>
            <person name="dePamphilis C.W."/>
            <person name="Choi D."/>
            <person name="Shirasu K."/>
        </authorList>
    </citation>
    <scope>NUCLEOTIDE SEQUENCE [LARGE SCALE GENOMIC DNA]</scope>
    <source>
        <strain evidence="11">cv. UVA1</strain>
    </source>
</reference>
<dbReference type="Pfam" id="PF00005">
    <property type="entry name" value="ABC_tran"/>
    <property type="match status" value="1"/>
</dbReference>
<keyword evidence="6 8" id="KW-1133">Transmembrane helix</keyword>
<proteinExistence type="predicted"/>
<evidence type="ECO:0000259" key="9">
    <source>
        <dbReference type="PROSITE" id="PS50893"/>
    </source>
</evidence>
<dbReference type="InterPro" id="IPR050352">
    <property type="entry name" value="ABCG_transporters"/>
</dbReference>
<protein>
    <submittedName>
        <fullName evidence="10">ABC transporter family protein</fullName>
    </submittedName>
</protein>
<dbReference type="Gene3D" id="3.40.50.300">
    <property type="entry name" value="P-loop containing nucleotide triphosphate hydrolases"/>
    <property type="match status" value="1"/>
</dbReference>
<evidence type="ECO:0000256" key="2">
    <source>
        <dbReference type="ARBA" id="ARBA00022448"/>
    </source>
</evidence>
<comment type="caution">
    <text evidence="10">The sequence shown here is derived from an EMBL/GenBank/DDBJ whole genome shotgun (WGS) entry which is preliminary data.</text>
</comment>
<dbReference type="GO" id="GO:0016020">
    <property type="term" value="C:membrane"/>
    <property type="evidence" value="ECO:0007669"/>
    <property type="project" value="UniProtKB-SubCell"/>
</dbReference>
<gene>
    <name evidence="10" type="ORF">STAS_31362</name>
</gene>
<accession>A0A5A7R932</accession>
<dbReference type="GO" id="GO:0005524">
    <property type="term" value="F:ATP binding"/>
    <property type="evidence" value="ECO:0007669"/>
    <property type="project" value="UniProtKB-KW"/>
</dbReference>
<dbReference type="InterPro" id="IPR013525">
    <property type="entry name" value="ABC2_TM"/>
</dbReference>
<dbReference type="GO" id="GO:0140359">
    <property type="term" value="F:ABC-type transporter activity"/>
    <property type="evidence" value="ECO:0007669"/>
    <property type="project" value="InterPro"/>
</dbReference>
<dbReference type="SUPFAM" id="SSF52540">
    <property type="entry name" value="P-loop containing nucleoside triphosphate hydrolases"/>
    <property type="match status" value="1"/>
</dbReference>
<keyword evidence="11" id="KW-1185">Reference proteome</keyword>
<evidence type="ECO:0000256" key="4">
    <source>
        <dbReference type="ARBA" id="ARBA00022741"/>
    </source>
</evidence>
<feature type="transmembrane region" description="Helical" evidence="8">
    <location>
        <begin position="475"/>
        <end position="498"/>
    </location>
</feature>
<feature type="transmembrane region" description="Helical" evidence="8">
    <location>
        <begin position="447"/>
        <end position="468"/>
    </location>
</feature>
<feature type="transmembrane region" description="Helical" evidence="8">
    <location>
        <begin position="369"/>
        <end position="391"/>
    </location>
</feature>
<dbReference type="AlphaFoldDB" id="A0A5A7R932"/>
<feature type="domain" description="ABC transporter" evidence="9">
    <location>
        <begin position="16"/>
        <end position="268"/>
    </location>
</feature>
<dbReference type="Proteomes" id="UP000325081">
    <property type="component" value="Unassembled WGS sequence"/>
</dbReference>
<dbReference type="FunFam" id="3.40.50.300:FF:001473">
    <property type="entry name" value="ATP-binding cassette transporter"/>
    <property type="match status" value="1"/>
</dbReference>
<dbReference type="PANTHER" id="PTHR48041:SF53">
    <property type="entry name" value="ABC TRANSPORTER G FAMILY MEMBER 10"/>
    <property type="match status" value="1"/>
</dbReference>
<evidence type="ECO:0000256" key="6">
    <source>
        <dbReference type="ARBA" id="ARBA00022989"/>
    </source>
</evidence>
<keyword evidence="2" id="KW-0813">Transport</keyword>
<dbReference type="InterPro" id="IPR017871">
    <property type="entry name" value="ABC_transporter-like_CS"/>
</dbReference>
<evidence type="ECO:0000256" key="5">
    <source>
        <dbReference type="ARBA" id="ARBA00022840"/>
    </source>
</evidence>
<dbReference type="EMBL" id="BKCP01010848">
    <property type="protein sequence ID" value="GER53810.1"/>
    <property type="molecule type" value="Genomic_DNA"/>
</dbReference>
<feature type="transmembrane region" description="Helical" evidence="8">
    <location>
        <begin position="412"/>
        <end position="435"/>
    </location>
</feature>
<dbReference type="SMART" id="SM00382">
    <property type="entry name" value="AAA"/>
    <property type="match status" value="1"/>
</dbReference>